<dbReference type="InterPro" id="IPR014818">
    <property type="entry name" value="Phage/plasmid_primase_P4_C"/>
</dbReference>
<dbReference type="InterPro" id="IPR006500">
    <property type="entry name" value="Helicase_put_C_phage/plasmid"/>
</dbReference>
<gene>
    <name evidence="5" type="ORF">RSO01_66300</name>
</gene>
<dbReference type="Proteomes" id="UP000321058">
    <property type="component" value="Unassembled WGS sequence"/>
</dbReference>
<feature type="domain" description="SF3 helicase" evidence="4">
    <location>
        <begin position="42"/>
        <end position="201"/>
    </location>
</feature>
<dbReference type="GO" id="GO:0005524">
    <property type="term" value="F:ATP binding"/>
    <property type="evidence" value="ECO:0007669"/>
    <property type="project" value="UniProtKB-KW"/>
</dbReference>
<dbReference type="Pfam" id="PF19263">
    <property type="entry name" value="DUF5906"/>
    <property type="match status" value="1"/>
</dbReference>
<reference evidence="5 6" key="1">
    <citation type="submission" date="2019-07" db="EMBL/GenBank/DDBJ databases">
        <title>Whole genome shotgun sequence of Reyranella soli NBRC 108950.</title>
        <authorList>
            <person name="Hosoyama A."/>
            <person name="Uohara A."/>
            <person name="Ohji S."/>
            <person name="Ichikawa N."/>
        </authorList>
    </citation>
    <scope>NUCLEOTIDE SEQUENCE [LARGE SCALE GENOMIC DNA]</scope>
    <source>
        <strain evidence="5 6">NBRC 108950</strain>
    </source>
</reference>
<keyword evidence="3" id="KW-0067">ATP-binding</keyword>
<evidence type="ECO:0000256" key="2">
    <source>
        <dbReference type="ARBA" id="ARBA00022801"/>
    </source>
</evidence>
<evidence type="ECO:0000313" key="5">
    <source>
        <dbReference type="EMBL" id="GEP59464.1"/>
    </source>
</evidence>
<keyword evidence="2" id="KW-0378">Hydrolase</keyword>
<dbReference type="RefSeq" id="WP_170303530.1">
    <property type="nucleotide sequence ID" value="NZ_BKAJ01000131.1"/>
</dbReference>
<accession>A0A512NKI8</accession>
<dbReference type="InterPro" id="IPR027417">
    <property type="entry name" value="P-loop_NTPase"/>
</dbReference>
<dbReference type="PANTHER" id="PTHR35372:SF2">
    <property type="entry name" value="SF3 HELICASE DOMAIN-CONTAINING PROTEIN"/>
    <property type="match status" value="1"/>
</dbReference>
<dbReference type="PROSITE" id="PS51206">
    <property type="entry name" value="SF3_HELICASE_1"/>
    <property type="match status" value="1"/>
</dbReference>
<comment type="caution">
    <text evidence="5">The sequence shown here is derived from an EMBL/GenBank/DDBJ whole genome shotgun (WGS) entry which is preliminary data.</text>
</comment>
<protein>
    <recommendedName>
        <fullName evidence="4">SF3 helicase domain-containing protein</fullName>
    </recommendedName>
</protein>
<dbReference type="NCBIfam" id="TIGR01613">
    <property type="entry name" value="primase_Cterm"/>
    <property type="match status" value="1"/>
</dbReference>
<dbReference type="SUPFAM" id="SSF52540">
    <property type="entry name" value="P-loop containing nucleoside triphosphate hydrolases"/>
    <property type="match status" value="1"/>
</dbReference>
<dbReference type="Pfam" id="PF08706">
    <property type="entry name" value="D5_N"/>
    <property type="match status" value="1"/>
</dbReference>
<proteinExistence type="predicted"/>
<organism evidence="5 6">
    <name type="scientific">Reyranella soli</name>
    <dbReference type="NCBI Taxonomy" id="1230389"/>
    <lineage>
        <taxon>Bacteria</taxon>
        <taxon>Pseudomonadati</taxon>
        <taxon>Pseudomonadota</taxon>
        <taxon>Alphaproteobacteria</taxon>
        <taxon>Hyphomicrobiales</taxon>
        <taxon>Reyranellaceae</taxon>
        <taxon>Reyranella</taxon>
    </lineage>
</organism>
<dbReference type="PANTHER" id="PTHR35372">
    <property type="entry name" value="ATP BINDING PROTEIN-RELATED"/>
    <property type="match status" value="1"/>
</dbReference>
<evidence type="ECO:0000256" key="3">
    <source>
        <dbReference type="ARBA" id="ARBA00022840"/>
    </source>
</evidence>
<dbReference type="GO" id="GO:0016787">
    <property type="term" value="F:hydrolase activity"/>
    <property type="evidence" value="ECO:0007669"/>
    <property type="project" value="UniProtKB-KW"/>
</dbReference>
<dbReference type="EMBL" id="BKAJ01000131">
    <property type="protein sequence ID" value="GEP59464.1"/>
    <property type="molecule type" value="Genomic_DNA"/>
</dbReference>
<evidence type="ECO:0000259" key="4">
    <source>
        <dbReference type="PROSITE" id="PS51206"/>
    </source>
</evidence>
<dbReference type="InterPro" id="IPR045455">
    <property type="entry name" value="NrS-1_pol-like_helicase"/>
</dbReference>
<keyword evidence="6" id="KW-1185">Reference proteome</keyword>
<dbReference type="InterPro" id="IPR051620">
    <property type="entry name" value="ORF904-like_C"/>
</dbReference>
<dbReference type="AlphaFoldDB" id="A0A512NKI8"/>
<dbReference type="InterPro" id="IPR014015">
    <property type="entry name" value="Helicase_SF3_DNA-vir"/>
</dbReference>
<dbReference type="Gene3D" id="3.40.50.300">
    <property type="entry name" value="P-loop containing nucleotide triphosphate hydrolases"/>
    <property type="match status" value="1"/>
</dbReference>
<keyword evidence="1" id="KW-0547">Nucleotide-binding</keyword>
<sequence length="332" mass="37583">MSLRPADRNDYITKQTAVAPDGDMPIPEWTTYLDRVTGSDKELQAYLQRVAGYCLTGSIEEHAMFFLYGSGSNGKTIFIITLAGILGDYAKTAPISTFMASKSEQHPTDLAGLQGARLVVANETDKGRRWDEAKIKMITGGDAVSARFMRQDFFTFTPQFKLLISGNHKPRLSSVDDAMRRRFHLVPFTVTIPEKERDTKLGEKLKAEWAGIFHWMIEGCREWQRIGLKPPAKVIAATANYFEEQDTIGRWMEDCCVDDPNEQCARTALFKSWERWAKANNEFVGRPAVFYDELEKQGFEPAKVDGERRYKGLNLTEVEVKRVAAAAFRSDP</sequence>
<name>A0A512NKI8_9HYPH</name>
<evidence type="ECO:0000313" key="6">
    <source>
        <dbReference type="Proteomes" id="UP000321058"/>
    </source>
</evidence>
<evidence type="ECO:0000256" key="1">
    <source>
        <dbReference type="ARBA" id="ARBA00022741"/>
    </source>
</evidence>